<feature type="modified residue" description="4-aspartylphosphate" evidence="7">
    <location>
        <position position="59"/>
    </location>
</feature>
<dbReference type="InterPro" id="IPR000700">
    <property type="entry name" value="PAS-assoc_C"/>
</dbReference>
<dbReference type="Proteomes" id="UP000753908">
    <property type="component" value="Unassembled WGS sequence"/>
</dbReference>
<evidence type="ECO:0000256" key="2">
    <source>
        <dbReference type="ARBA" id="ARBA00012438"/>
    </source>
</evidence>
<dbReference type="Gene3D" id="1.10.287.130">
    <property type="match status" value="1"/>
</dbReference>
<dbReference type="InterPro" id="IPR001610">
    <property type="entry name" value="PAC"/>
</dbReference>
<dbReference type="Pfam" id="PF00072">
    <property type="entry name" value="Response_reg"/>
    <property type="match status" value="1"/>
</dbReference>
<sequence length="504" mass="56600">MSNTPIRILLVEDSPSDATLLRQVFSRLEKEGWDLVHVERLSNAIQACRNLTVDVVLLDLILPDSDRLDTLVEFHTAVPDIPVVVLTVVNDEELALQAVAQGAQDYLFKEQITTQSLVRAIRYAIERGHILKQLQASEQRFRVVFDQTFQLMVLLTPEGNLLEFNQAALDFSHANQEDCLGLPLWEMKCWNYSQASQEWLQTAIANARDGHLVRDEIQVRDALNVMVWVDFSLKPLKDETGKVVMLIGEGRDISDKKRAETEIINALEQERELNQLKSDLVSVVSHEFRTPLTTIRSSAELLERYCRDVMDEKKSKHFQRIRAAINQTIQLLDDVLLIGKAEAGKMEFKPVAIDLVEFCRNLVEELRSNFNSHHSLTFTCQGECSNACLDENLLRPILTNLLSNAVKYSPKGETVNFELACQDEVATFRIQDQGMGIPPEDLSRLFESFYRASNVGSIQGTGLGLSIVKKSVDLHGGQLAVESALGIGTTFTVMLPLTSYAIGS</sequence>
<dbReference type="InterPro" id="IPR011006">
    <property type="entry name" value="CheY-like_superfamily"/>
</dbReference>
<dbReference type="SUPFAM" id="SSF55785">
    <property type="entry name" value="PYP-like sensor domain (PAS domain)"/>
    <property type="match status" value="1"/>
</dbReference>
<evidence type="ECO:0000256" key="3">
    <source>
        <dbReference type="ARBA" id="ARBA00022553"/>
    </source>
</evidence>
<dbReference type="PRINTS" id="PR00344">
    <property type="entry name" value="BCTRLSENSOR"/>
</dbReference>
<dbReference type="Gene3D" id="3.30.565.10">
    <property type="entry name" value="Histidine kinase-like ATPase, C-terminal domain"/>
    <property type="match status" value="1"/>
</dbReference>
<dbReference type="InterPro" id="IPR035965">
    <property type="entry name" value="PAS-like_dom_sf"/>
</dbReference>
<dbReference type="InterPro" id="IPR001789">
    <property type="entry name" value="Sig_transdc_resp-reg_receiver"/>
</dbReference>
<dbReference type="InterPro" id="IPR005467">
    <property type="entry name" value="His_kinase_dom"/>
</dbReference>
<dbReference type="Gene3D" id="3.40.50.2300">
    <property type="match status" value="1"/>
</dbReference>
<gene>
    <name evidence="11" type="ORF">KME25_22250</name>
</gene>
<feature type="domain" description="PAC" evidence="10">
    <location>
        <begin position="213"/>
        <end position="265"/>
    </location>
</feature>
<protein>
    <recommendedName>
        <fullName evidence="2">histidine kinase</fullName>
        <ecNumber evidence="2">2.7.13.3</ecNumber>
    </recommendedName>
</protein>
<dbReference type="SUPFAM" id="SSF55874">
    <property type="entry name" value="ATPase domain of HSP90 chaperone/DNA topoisomerase II/histidine kinase"/>
    <property type="match status" value="1"/>
</dbReference>
<keyword evidence="3 7" id="KW-0597">Phosphoprotein</keyword>
<dbReference type="InterPro" id="IPR003594">
    <property type="entry name" value="HATPase_dom"/>
</dbReference>
<dbReference type="Pfam" id="PF02518">
    <property type="entry name" value="HATPase_c"/>
    <property type="match status" value="1"/>
</dbReference>
<evidence type="ECO:0000256" key="5">
    <source>
        <dbReference type="ARBA" id="ARBA00022777"/>
    </source>
</evidence>
<dbReference type="PROSITE" id="PS50113">
    <property type="entry name" value="PAC"/>
    <property type="match status" value="1"/>
</dbReference>
<dbReference type="InterPro" id="IPR000014">
    <property type="entry name" value="PAS"/>
</dbReference>
<evidence type="ECO:0000313" key="11">
    <source>
        <dbReference type="EMBL" id="MBW4547134.1"/>
    </source>
</evidence>
<reference evidence="11" key="1">
    <citation type="submission" date="2021-05" db="EMBL/GenBank/DDBJ databases">
        <authorList>
            <person name="Pietrasiak N."/>
            <person name="Ward R."/>
            <person name="Stajich J.E."/>
            <person name="Kurbessoian T."/>
        </authorList>
    </citation>
    <scope>NUCLEOTIDE SEQUENCE</scope>
    <source>
        <strain evidence="11">CPER-KK1</strain>
    </source>
</reference>
<dbReference type="SMART" id="SM00448">
    <property type="entry name" value="REC"/>
    <property type="match status" value="1"/>
</dbReference>
<dbReference type="InterPro" id="IPR013656">
    <property type="entry name" value="PAS_4"/>
</dbReference>
<dbReference type="EC" id="2.7.13.3" evidence="2"/>
<evidence type="ECO:0000259" key="8">
    <source>
        <dbReference type="PROSITE" id="PS50109"/>
    </source>
</evidence>
<dbReference type="InterPro" id="IPR004358">
    <property type="entry name" value="Sig_transdc_His_kin-like_C"/>
</dbReference>
<dbReference type="SMART" id="SM00387">
    <property type="entry name" value="HATPase_c"/>
    <property type="match status" value="1"/>
</dbReference>
<evidence type="ECO:0000256" key="6">
    <source>
        <dbReference type="ARBA" id="ARBA00023012"/>
    </source>
</evidence>
<keyword evidence="5" id="KW-0418">Kinase</keyword>
<dbReference type="InterPro" id="IPR050736">
    <property type="entry name" value="Sensor_HK_Regulatory"/>
</dbReference>
<name>A0A951PQW6_9CYAN</name>
<dbReference type="FunFam" id="3.30.565.10:FF:000006">
    <property type="entry name" value="Sensor histidine kinase WalK"/>
    <property type="match status" value="1"/>
</dbReference>
<dbReference type="SMART" id="SM00388">
    <property type="entry name" value="HisKA"/>
    <property type="match status" value="1"/>
</dbReference>
<dbReference type="AlphaFoldDB" id="A0A951PQW6"/>
<dbReference type="InterPro" id="IPR036890">
    <property type="entry name" value="HATPase_C_sf"/>
</dbReference>
<dbReference type="EMBL" id="JAHHIF010000036">
    <property type="protein sequence ID" value="MBW4547134.1"/>
    <property type="molecule type" value="Genomic_DNA"/>
</dbReference>
<evidence type="ECO:0000313" key="12">
    <source>
        <dbReference type="Proteomes" id="UP000753908"/>
    </source>
</evidence>
<dbReference type="SMART" id="SM00086">
    <property type="entry name" value="PAC"/>
    <property type="match status" value="1"/>
</dbReference>
<dbReference type="CDD" id="cd00075">
    <property type="entry name" value="HATPase"/>
    <property type="match status" value="1"/>
</dbReference>
<dbReference type="PANTHER" id="PTHR43711">
    <property type="entry name" value="TWO-COMPONENT HISTIDINE KINASE"/>
    <property type="match status" value="1"/>
</dbReference>
<dbReference type="SUPFAM" id="SSF52172">
    <property type="entry name" value="CheY-like"/>
    <property type="match status" value="1"/>
</dbReference>
<dbReference type="SMART" id="SM00091">
    <property type="entry name" value="PAS"/>
    <property type="match status" value="1"/>
</dbReference>
<keyword evidence="4" id="KW-0808">Transferase</keyword>
<reference evidence="11" key="2">
    <citation type="journal article" date="2022" name="Microbiol. Resour. Announc.">
        <title>Metagenome Sequencing to Explore Phylogenomics of Terrestrial Cyanobacteria.</title>
        <authorList>
            <person name="Ward R.D."/>
            <person name="Stajich J.E."/>
            <person name="Johansen J.R."/>
            <person name="Huntemann M."/>
            <person name="Clum A."/>
            <person name="Foster B."/>
            <person name="Foster B."/>
            <person name="Roux S."/>
            <person name="Palaniappan K."/>
            <person name="Varghese N."/>
            <person name="Mukherjee S."/>
            <person name="Reddy T.B.K."/>
            <person name="Daum C."/>
            <person name="Copeland A."/>
            <person name="Chen I.A."/>
            <person name="Ivanova N.N."/>
            <person name="Kyrpides N.C."/>
            <person name="Shapiro N."/>
            <person name="Eloe-Fadrosh E.A."/>
            <person name="Pietrasiak N."/>
        </authorList>
    </citation>
    <scope>NUCLEOTIDE SEQUENCE</scope>
    <source>
        <strain evidence="11">CPER-KK1</strain>
    </source>
</reference>
<dbReference type="CDD" id="cd00156">
    <property type="entry name" value="REC"/>
    <property type="match status" value="1"/>
</dbReference>
<dbReference type="Pfam" id="PF08448">
    <property type="entry name" value="PAS_4"/>
    <property type="match status" value="1"/>
</dbReference>
<evidence type="ECO:0000259" key="9">
    <source>
        <dbReference type="PROSITE" id="PS50110"/>
    </source>
</evidence>
<comment type="caution">
    <text evidence="11">The sequence shown here is derived from an EMBL/GenBank/DDBJ whole genome shotgun (WGS) entry which is preliminary data.</text>
</comment>
<evidence type="ECO:0000256" key="4">
    <source>
        <dbReference type="ARBA" id="ARBA00022679"/>
    </source>
</evidence>
<dbReference type="PROSITE" id="PS50110">
    <property type="entry name" value="RESPONSE_REGULATORY"/>
    <property type="match status" value="1"/>
</dbReference>
<organism evidence="11 12">
    <name type="scientific">Symplocastrum torsivum CPER-KK1</name>
    <dbReference type="NCBI Taxonomy" id="450513"/>
    <lineage>
        <taxon>Bacteria</taxon>
        <taxon>Bacillati</taxon>
        <taxon>Cyanobacteriota</taxon>
        <taxon>Cyanophyceae</taxon>
        <taxon>Oscillatoriophycideae</taxon>
        <taxon>Oscillatoriales</taxon>
        <taxon>Microcoleaceae</taxon>
        <taxon>Symplocastrum</taxon>
    </lineage>
</organism>
<evidence type="ECO:0000256" key="7">
    <source>
        <dbReference type="PROSITE-ProRule" id="PRU00169"/>
    </source>
</evidence>
<dbReference type="NCBIfam" id="TIGR00229">
    <property type="entry name" value="sensory_box"/>
    <property type="match status" value="1"/>
</dbReference>
<feature type="domain" description="Response regulatory" evidence="9">
    <location>
        <begin position="7"/>
        <end position="124"/>
    </location>
</feature>
<dbReference type="InterPro" id="IPR003661">
    <property type="entry name" value="HisK_dim/P_dom"/>
</dbReference>
<dbReference type="CDD" id="cd00082">
    <property type="entry name" value="HisKA"/>
    <property type="match status" value="1"/>
</dbReference>
<dbReference type="InterPro" id="IPR036097">
    <property type="entry name" value="HisK_dim/P_sf"/>
</dbReference>
<dbReference type="PANTHER" id="PTHR43711:SF26">
    <property type="entry name" value="SENSOR HISTIDINE KINASE RCSC"/>
    <property type="match status" value="1"/>
</dbReference>
<comment type="catalytic activity">
    <reaction evidence="1">
        <text>ATP + protein L-histidine = ADP + protein N-phospho-L-histidine.</text>
        <dbReference type="EC" id="2.7.13.3"/>
    </reaction>
</comment>
<evidence type="ECO:0000259" key="10">
    <source>
        <dbReference type="PROSITE" id="PS50113"/>
    </source>
</evidence>
<dbReference type="Pfam" id="PF00512">
    <property type="entry name" value="HisKA"/>
    <property type="match status" value="1"/>
</dbReference>
<dbReference type="CDD" id="cd00130">
    <property type="entry name" value="PAS"/>
    <property type="match status" value="1"/>
</dbReference>
<dbReference type="GO" id="GO:0000155">
    <property type="term" value="F:phosphorelay sensor kinase activity"/>
    <property type="evidence" value="ECO:0007669"/>
    <property type="project" value="InterPro"/>
</dbReference>
<dbReference type="PROSITE" id="PS50109">
    <property type="entry name" value="HIS_KIN"/>
    <property type="match status" value="1"/>
</dbReference>
<evidence type="ECO:0000256" key="1">
    <source>
        <dbReference type="ARBA" id="ARBA00000085"/>
    </source>
</evidence>
<feature type="domain" description="Histidine kinase" evidence="8">
    <location>
        <begin position="283"/>
        <end position="499"/>
    </location>
</feature>
<dbReference type="SUPFAM" id="SSF47384">
    <property type="entry name" value="Homodimeric domain of signal transducing histidine kinase"/>
    <property type="match status" value="1"/>
</dbReference>
<dbReference type="Gene3D" id="3.30.450.20">
    <property type="entry name" value="PAS domain"/>
    <property type="match status" value="1"/>
</dbReference>
<keyword evidence="6" id="KW-0902">Two-component regulatory system</keyword>
<proteinExistence type="predicted"/>
<accession>A0A951PQW6</accession>